<dbReference type="Gene3D" id="1.25.10.10">
    <property type="entry name" value="Leucine-rich Repeat Variant"/>
    <property type="match status" value="1"/>
</dbReference>
<organism evidence="1 2">
    <name type="scientific">Acetivibrio straminisolvens JCM 21531</name>
    <dbReference type="NCBI Taxonomy" id="1294263"/>
    <lineage>
        <taxon>Bacteria</taxon>
        <taxon>Bacillati</taxon>
        <taxon>Bacillota</taxon>
        <taxon>Clostridia</taxon>
        <taxon>Eubacteriales</taxon>
        <taxon>Oscillospiraceae</taxon>
        <taxon>Acetivibrio</taxon>
    </lineage>
</organism>
<dbReference type="InterPro" id="IPR011989">
    <property type="entry name" value="ARM-like"/>
</dbReference>
<evidence type="ECO:0000313" key="1">
    <source>
        <dbReference type="EMBL" id="GAE87862.1"/>
    </source>
</evidence>
<accession>W4V3Y6</accession>
<protein>
    <recommendedName>
        <fullName evidence="3">HEAT repeat domain-containing protein</fullName>
    </recommendedName>
</protein>
<dbReference type="SUPFAM" id="SSF48371">
    <property type="entry name" value="ARM repeat"/>
    <property type="match status" value="1"/>
</dbReference>
<gene>
    <name evidence="1" type="ORF">JCM21531_1266</name>
</gene>
<evidence type="ECO:0000313" key="2">
    <source>
        <dbReference type="Proteomes" id="UP000019109"/>
    </source>
</evidence>
<sequence length="126" mass="14493">MLIAENARWDVENRMEEVIDEYLELLKDEKPITVRQCIQSLGKIASAKPELKDRIASGLISFDIMAVKESMRKSILIDILNVLLYIRQEHKTDEIESFILNAVSGEILDNKTKNQISKQMGNMSFH</sequence>
<dbReference type="InterPro" id="IPR016024">
    <property type="entry name" value="ARM-type_fold"/>
</dbReference>
<reference evidence="1" key="1">
    <citation type="journal article" date="2014" name="Genome Announc.">
        <title>Draft Genome Sequence of Clostridium straminisolvens Strain JCM 21531T, Isolated from a Cellulose-Degrading Bacterial Community.</title>
        <authorList>
            <person name="Yuki M."/>
            <person name="Oshima K."/>
            <person name="Suda W."/>
            <person name="Sakamoto M."/>
            <person name="Kitamura K."/>
            <person name="Iida T."/>
            <person name="Hattori M."/>
            <person name="Ohkuma M."/>
        </authorList>
    </citation>
    <scope>NUCLEOTIDE SEQUENCE [LARGE SCALE GENOMIC DNA]</scope>
    <source>
        <strain evidence="1">JCM 21531</strain>
    </source>
</reference>
<dbReference type="EMBL" id="BAVR01000011">
    <property type="protein sequence ID" value="GAE87862.1"/>
    <property type="molecule type" value="Genomic_DNA"/>
</dbReference>
<evidence type="ECO:0008006" key="3">
    <source>
        <dbReference type="Google" id="ProtNLM"/>
    </source>
</evidence>
<dbReference type="STRING" id="1294263.JCM21531_1266"/>
<comment type="caution">
    <text evidence="1">The sequence shown here is derived from an EMBL/GenBank/DDBJ whole genome shotgun (WGS) entry which is preliminary data.</text>
</comment>
<dbReference type="AlphaFoldDB" id="W4V3Y6"/>
<dbReference type="Proteomes" id="UP000019109">
    <property type="component" value="Unassembled WGS sequence"/>
</dbReference>
<proteinExistence type="predicted"/>
<name>W4V3Y6_9FIRM</name>
<keyword evidence="2" id="KW-1185">Reference proteome</keyword>
<dbReference type="RefSeq" id="WP_243467213.1">
    <property type="nucleotide sequence ID" value="NZ_BAVR01000011.1"/>
</dbReference>